<keyword evidence="1" id="KW-0472">Membrane</keyword>
<name>D8TBL4_SELML</name>
<reference evidence="2 3" key="1">
    <citation type="journal article" date="2011" name="Science">
        <title>The Selaginella genome identifies genetic changes associated with the evolution of vascular plants.</title>
        <authorList>
            <person name="Banks J.A."/>
            <person name="Nishiyama T."/>
            <person name="Hasebe M."/>
            <person name="Bowman J.L."/>
            <person name="Gribskov M."/>
            <person name="dePamphilis C."/>
            <person name="Albert V.A."/>
            <person name="Aono N."/>
            <person name="Aoyama T."/>
            <person name="Ambrose B.A."/>
            <person name="Ashton N.W."/>
            <person name="Axtell M.J."/>
            <person name="Barker E."/>
            <person name="Barker M.S."/>
            <person name="Bennetzen J.L."/>
            <person name="Bonawitz N.D."/>
            <person name="Chapple C."/>
            <person name="Cheng C."/>
            <person name="Correa L.G."/>
            <person name="Dacre M."/>
            <person name="DeBarry J."/>
            <person name="Dreyer I."/>
            <person name="Elias M."/>
            <person name="Engstrom E.M."/>
            <person name="Estelle M."/>
            <person name="Feng L."/>
            <person name="Finet C."/>
            <person name="Floyd S.K."/>
            <person name="Frommer W.B."/>
            <person name="Fujita T."/>
            <person name="Gramzow L."/>
            <person name="Gutensohn M."/>
            <person name="Harholt J."/>
            <person name="Hattori M."/>
            <person name="Heyl A."/>
            <person name="Hirai T."/>
            <person name="Hiwatashi Y."/>
            <person name="Ishikawa M."/>
            <person name="Iwata M."/>
            <person name="Karol K.G."/>
            <person name="Koehler B."/>
            <person name="Kolukisaoglu U."/>
            <person name="Kubo M."/>
            <person name="Kurata T."/>
            <person name="Lalonde S."/>
            <person name="Li K."/>
            <person name="Li Y."/>
            <person name="Litt A."/>
            <person name="Lyons E."/>
            <person name="Manning G."/>
            <person name="Maruyama T."/>
            <person name="Michael T.P."/>
            <person name="Mikami K."/>
            <person name="Miyazaki S."/>
            <person name="Morinaga S."/>
            <person name="Murata T."/>
            <person name="Mueller-Roeber B."/>
            <person name="Nelson D.R."/>
            <person name="Obara M."/>
            <person name="Oguri Y."/>
            <person name="Olmstead R.G."/>
            <person name="Onodera N."/>
            <person name="Petersen B.L."/>
            <person name="Pils B."/>
            <person name="Prigge M."/>
            <person name="Rensing S.A."/>
            <person name="Riano-Pachon D.M."/>
            <person name="Roberts A.W."/>
            <person name="Sato Y."/>
            <person name="Scheller H.V."/>
            <person name="Schulz B."/>
            <person name="Schulz C."/>
            <person name="Shakirov E.V."/>
            <person name="Shibagaki N."/>
            <person name="Shinohara N."/>
            <person name="Shippen D.E."/>
            <person name="Soerensen I."/>
            <person name="Sotooka R."/>
            <person name="Sugimoto N."/>
            <person name="Sugita M."/>
            <person name="Sumikawa N."/>
            <person name="Tanurdzic M."/>
            <person name="Theissen G."/>
            <person name="Ulvskov P."/>
            <person name="Wakazuki S."/>
            <person name="Weng J.K."/>
            <person name="Willats W.W."/>
            <person name="Wipf D."/>
            <person name="Wolf P.G."/>
            <person name="Yang L."/>
            <person name="Zimmer A.D."/>
            <person name="Zhu Q."/>
            <person name="Mitros T."/>
            <person name="Hellsten U."/>
            <person name="Loque D."/>
            <person name="Otillar R."/>
            <person name="Salamov A."/>
            <person name="Schmutz J."/>
            <person name="Shapiro H."/>
            <person name="Lindquist E."/>
            <person name="Lucas S."/>
            <person name="Rokhsar D."/>
            <person name="Grigoriev I.V."/>
        </authorList>
    </citation>
    <scope>NUCLEOTIDE SEQUENCE [LARGE SCALE GENOMIC DNA]</scope>
</reference>
<evidence type="ECO:0000313" key="3">
    <source>
        <dbReference type="Proteomes" id="UP000001514"/>
    </source>
</evidence>
<keyword evidence="1" id="KW-0812">Transmembrane</keyword>
<keyword evidence="3" id="KW-1185">Reference proteome</keyword>
<dbReference type="Proteomes" id="UP000001514">
    <property type="component" value="Unassembled WGS sequence"/>
</dbReference>
<dbReference type="AlphaFoldDB" id="D8TBL4"/>
<dbReference type="HOGENOM" id="CLU_056850_0_0_1"/>
<accession>D8TBL4</accession>
<dbReference type="InParanoid" id="D8TBL4"/>
<dbReference type="Gramene" id="EFJ05921">
    <property type="protein sequence ID" value="EFJ05921"/>
    <property type="gene ID" value="SELMODRAFT_431126"/>
</dbReference>
<dbReference type="KEGG" id="smo:SELMODRAFT_431126"/>
<evidence type="ECO:0000313" key="2">
    <source>
        <dbReference type="EMBL" id="EFJ05921.1"/>
    </source>
</evidence>
<keyword evidence="1" id="KW-1133">Transmembrane helix</keyword>
<dbReference type="EMBL" id="GL377711">
    <property type="protein sequence ID" value="EFJ05921.1"/>
    <property type="molecule type" value="Genomic_DNA"/>
</dbReference>
<sequence length="275" mass="30913">MAAGLGVNEFFAHKFSQLVYLWGSLVLLGANANDLPVEQLFLSVALLVISILAVFGLILDVFSMAVSNEQDAENQECNGNGPATVPVHDKFNVQLLNAVAFLEIYSMHDEKPAYYDALDKEQVCVRNIMASSEGGKKRWGILHNVDLDDVLEFIYKRYNDPATWLQNLKYRCTKYEVPAHKIEENPTTSISFTGPCGFCVRHCEHSLSSPLDDEYEERISYVSHNKPLIKWIFNELLTWESSLDIQQSAVALLLCICENKEVASMVSQAAKLDDQ</sequence>
<proteinExistence type="predicted"/>
<feature type="transmembrane region" description="Helical" evidence="1">
    <location>
        <begin position="42"/>
        <end position="62"/>
    </location>
</feature>
<organism evidence="3">
    <name type="scientific">Selaginella moellendorffii</name>
    <name type="common">Spikemoss</name>
    <dbReference type="NCBI Taxonomy" id="88036"/>
    <lineage>
        <taxon>Eukaryota</taxon>
        <taxon>Viridiplantae</taxon>
        <taxon>Streptophyta</taxon>
        <taxon>Embryophyta</taxon>
        <taxon>Tracheophyta</taxon>
        <taxon>Lycopodiopsida</taxon>
        <taxon>Selaginellales</taxon>
        <taxon>Selaginellaceae</taxon>
        <taxon>Selaginella</taxon>
    </lineage>
</organism>
<gene>
    <name evidence="2" type="ORF">SELMODRAFT_431126</name>
</gene>
<evidence type="ECO:0000256" key="1">
    <source>
        <dbReference type="SAM" id="Phobius"/>
    </source>
</evidence>
<protein>
    <submittedName>
        <fullName evidence="2">Uncharacterized protein</fullName>
    </submittedName>
</protein>